<dbReference type="NCBIfam" id="NF005559">
    <property type="entry name" value="PRK07231.1"/>
    <property type="match status" value="1"/>
</dbReference>
<sequence length="256" mass="26361">MNTASEYSGKTAFITGGGSGIGLATARAFAQQGANVAIAGKSKAKLDKAAEELASTGATILPVVVDVAKSAEVQQAVQTVVHQFGRLDYAFNNAGIEQSPAPAADIANDDWDRLIQINLSGIFYCMKYEIEALLQTGGGAIVNTSSGAGVVGIPGQSAYGASKWGLIGLSKSAALDYADKNIRINVVAPGIINTPMMDRFSGGTEEGRANVISQEPVGRMGRPEEIASAVLWLCSNLGSFTIGHVLVVDGGQTVGL</sequence>
<dbReference type="GO" id="GO:0047936">
    <property type="term" value="F:glucose 1-dehydrogenase [NAD(P)+] activity"/>
    <property type="evidence" value="ECO:0007669"/>
    <property type="project" value="UniProtKB-EC"/>
</dbReference>
<dbReference type="FunFam" id="3.40.50.720:FF:000084">
    <property type="entry name" value="Short-chain dehydrogenase reductase"/>
    <property type="match status" value="1"/>
</dbReference>
<proteinExistence type="inferred from homology"/>
<dbReference type="InterPro" id="IPR020904">
    <property type="entry name" value="Sc_DH/Rdtase_CS"/>
</dbReference>
<keyword evidence="3" id="KW-0520">NAD</keyword>
<dbReference type="SUPFAM" id="SSF51735">
    <property type="entry name" value="NAD(P)-binding Rossmann-fold domains"/>
    <property type="match status" value="1"/>
</dbReference>
<dbReference type="Pfam" id="PF13561">
    <property type="entry name" value="adh_short_C2"/>
    <property type="match status" value="1"/>
</dbReference>
<protein>
    <submittedName>
        <fullName evidence="5">Glucose 1-dehydrogenase</fullName>
        <ecNumber evidence="5">1.1.1.47</ecNumber>
    </submittedName>
</protein>
<dbReference type="PRINTS" id="PR00081">
    <property type="entry name" value="GDHRDH"/>
</dbReference>
<dbReference type="EMBL" id="JAAXZR010000016">
    <property type="protein sequence ID" value="NLT79381.1"/>
    <property type="molecule type" value="Genomic_DNA"/>
</dbReference>
<dbReference type="Proteomes" id="UP000767327">
    <property type="component" value="Unassembled WGS sequence"/>
</dbReference>
<dbReference type="PANTHER" id="PTHR24321">
    <property type="entry name" value="DEHYDROGENASES, SHORT CHAIN"/>
    <property type="match status" value="1"/>
</dbReference>
<evidence type="ECO:0000313" key="6">
    <source>
        <dbReference type="Proteomes" id="UP000767327"/>
    </source>
</evidence>
<dbReference type="PRINTS" id="PR00080">
    <property type="entry name" value="SDRFAMILY"/>
</dbReference>
<dbReference type="EC" id="1.1.1.47" evidence="5"/>
<evidence type="ECO:0000256" key="2">
    <source>
        <dbReference type="ARBA" id="ARBA00023002"/>
    </source>
</evidence>
<evidence type="ECO:0000259" key="4">
    <source>
        <dbReference type="SMART" id="SM00822"/>
    </source>
</evidence>
<name>A0A971CZ44_9BIFI</name>
<dbReference type="InterPro" id="IPR036291">
    <property type="entry name" value="NAD(P)-bd_dom_sf"/>
</dbReference>
<dbReference type="SMART" id="SM00822">
    <property type="entry name" value="PKS_KR"/>
    <property type="match status" value="1"/>
</dbReference>
<reference evidence="5" key="1">
    <citation type="journal article" date="2020" name="Biotechnol. Biofuels">
        <title>New insights from the biogas microbiome by comprehensive genome-resolved metagenomics of nearly 1600 species originating from multiple anaerobic digesters.</title>
        <authorList>
            <person name="Campanaro S."/>
            <person name="Treu L."/>
            <person name="Rodriguez-R L.M."/>
            <person name="Kovalovszki A."/>
            <person name="Ziels R.M."/>
            <person name="Maus I."/>
            <person name="Zhu X."/>
            <person name="Kougias P.G."/>
            <person name="Basile A."/>
            <person name="Luo G."/>
            <person name="Schluter A."/>
            <person name="Konstantinidis K.T."/>
            <person name="Angelidaki I."/>
        </authorList>
    </citation>
    <scope>NUCLEOTIDE SEQUENCE</scope>
    <source>
        <strain evidence="5">AS01afH2WH_6</strain>
    </source>
</reference>
<feature type="domain" description="Ketoreductase" evidence="4">
    <location>
        <begin position="10"/>
        <end position="199"/>
    </location>
</feature>
<dbReference type="PROSITE" id="PS00061">
    <property type="entry name" value="ADH_SHORT"/>
    <property type="match status" value="1"/>
</dbReference>
<organism evidence="5 6">
    <name type="scientific">Bifidobacterium crudilactis</name>
    <dbReference type="NCBI Taxonomy" id="327277"/>
    <lineage>
        <taxon>Bacteria</taxon>
        <taxon>Bacillati</taxon>
        <taxon>Actinomycetota</taxon>
        <taxon>Actinomycetes</taxon>
        <taxon>Bifidobacteriales</taxon>
        <taxon>Bifidobacteriaceae</taxon>
        <taxon>Bifidobacterium</taxon>
    </lineage>
</organism>
<reference evidence="5" key="2">
    <citation type="submission" date="2020-01" db="EMBL/GenBank/DDBJ databases">
        <authorList>
            <person name="Campanaro S."/>
        </authorList>
    </citation>
    <scope>NUCLEOTIDE SEQUENCE</scope>
    <source>
        <strain evidence="5">AS01afH2WH_6</strain>
    </source>
</reference>
<comment type="similarity">
    <text evidence="1">Belongs to the short-chain dehydrogenases/reductases (SDR) family.</text>
</comment>
<dbReference type="CDD" id="cd05233">
    <property type="entry name" value="SDR_c"/>
    <property type="match status" value="1"/>
</dbReference>
<dbReference type="NCBIfam" id="NF009466">
    <property type="entry name" value="PRK12826.1-2"/>
    <property type="match status" value="1"/>
</dbReference>
<gene>
    <name evidence="5" type="ORF">GXW98_03725</name>
</gene>
<evidence type="ECO:0000256" key="3">
    <source>
        <dbReference type="ARBA" id="ARBA00023027"/>
    </source>
</evidence>
<dbReference type="InterPro" id="IPR057326">
    <property type="entry name" value="KR_dom"/>
</dbReference>
<dbReference type="InterPro" id="IPR002347">
    <property type="entry name" value="SDR_fam"/>
</dbReference>
<dbReference type="PANTHER" id="PTHR24321:SF8">
    <property type="entry name" value="ESTRADIOL 17-BETA-DEHYDROGENASE 8-RELATED"/>
    <property type="match status" value="1"/>
</dbReference>
<keyword evidence="2 5" id="KW-0560">Oxidoreductase</keyword>
<evidence type="ECO:0000313" key="5">
    <source>
        <dbReference type="EMBL" id="NLT79381.1"/>
    </source>
</evidence>
<comment type="caution">
    <text evidence="5">The sequence shown here is derived from an EMBL/GenBank/DDBJ whole genome shotgun (WGS) entry which is preliminary data.</text>
</comment>
<dbReference type="AlphaFoldDB" id="A0A971CZ44"/>
<dbReference type="Gene3D" id="3.40.50.720">
    <property type="entry name" value="NAD(P)-binding Rossmann-like Domain"/>
    <property type="match status" value="1"/>
</dbReference>
<evidence type="ECO:0000256" key="1">
    <source>
        <dbReference type="ARBA" id="ARBA00006484"/>
    </source>
</evidence>
<accession>A0A971CZ44</accession>